<evidence type="ECO:0000259" key="11">
    <source>
        <dbReference type="PROSITE" id="PS50865"/>
    </source>
</evidence>
<organism evidence="12 13">
    <name type="scientific">Nezara viridula</name>
    <name type="common">Southern green stink bug</name>
    <name type="synonym">Cimex viridulus</name>
    <dbReference type="NCBI Taxonomy" id="85310"/>
    <lineage>
        <taxon>Eukaryota</taxon>
        <taxon>Metazoa</taxon>
        <taxon>Ecdysozoa</taxon>
        <taxon>Arthropoda</taxon>
        <taxon>Hexapoda</taxon>
        <taxon>Insecta</taxon>
        <taxon>Pterygota</taxon>
        <taxon>Neoptera</taxon>
        <taxon>Paraneoptera</taxon>
        <taxon>Hemiptera</taxon>
        <taxon>Heteroptera</taxon>
        <taxon>Panheteroptera</taxon>
        <taxon>Pentatomomorpha</taxon>
        <taxon>Pentatomoidea</taxon>
        <taxon>Pentatomidae</taxon>
        <taxon>Pentatominae</taxon>
        <taxon>Nezara</taxon>
    </lineage>
</organism>
<dbReference type="PRINTS" id="PR01415">
    <property type="entry name" value="ANKYRIN"/>
</dbReference>
<dbReference type="InterPro" id="IPR036770">
    <property type="entry name" value="Ankyrin_rpt-contain_sf"/>
</dbReference>
<evidence type="ECO:0000256" key="1">
    <source>
        <dbReference type="ARBA" id="ARBA00004138"/>
    </source>
</evidence>
<keyword evidence="6 9" id="KW-0040">ANK repeat</keyword>
<dbReference type="PROSITE" id="PS50865">
    <property type="entry name" value="ZF_MYND_2"/>
    <property type="match status" value="1"/>
</dbReference>
<dbReference type="Gene3D" id="1.25.40.20">
    <property type="entry name" value="Ankyrin repeat-containing domain"/>
    <property type="match status" value="1"/>
</dbReference>
<keyword evidence="13" id="KW-1185">Reference proteome</keyword>
<evidence type="ECO:0000256" key="2">
    <source>
        <dbReference type="ARBA" id="ARBA00022723"/>
    </source>
</evidence>
<keyword evidence="2" id="KW-0479">Metal-binding</keyword>
<dbReference type="SUPFAM" id="SSF144232">
    <property type="entry name" value="HIT/MYND zinc finger-like"/>
    <property type="match status" value="1"/>
</dbReference>
<keyword evidence="3" id="KW-0677">Repeat</keyword>
<feature type="repeat" description="ANK" evidence="9">
    <location>
        <begin position="79"/>
        <end position="111"/>
    </location>
</feature>
<proteinExistence type="predicted"/>
<dbReference type="SMART" id="SM00248">
    <property type="entry name" value="ANK"/>
    <property type="match status" value="3"/>
</dbReference>
<dbReference type="InterPro" id="IPR002110">
    <property type="entry name" value="Ankyrin_rpt"/>
</dbReference>
<feature type="repeat" description="ANK" evidence="9">
    <location>
        <begin position="45"/>
        <end position="77"/>
    </location>
</feature>
<dbReference type="PANTHER" id="PTHR24150">
    <property type="entry name" value="ANKYRIN REPEAT AND MYND DOMAIN-CONTAINING PROTEIN 2"/>
    <property type="match status" value="1"/>
</dbReference>
<dbReference type="InterPro" id="IPR002893">
    <property type="entry name" value="Znf_MYND"/>
</dbReference>
<dbReference type="GO" id="GO:0008270">
    <property type="term" value="F:zinc ion binding"/>
    <property type="evidence" value="ECO:0007669"/>
    <property type="project" value="UniProtKB-KW"/>
</dbReference>
<dbReference type="GO" id="GO:0005929">
    <property type="term" value="C:cilium"/>
    <property type="evidence" value="ECO:0007669"/>
    <property type="project" value="UniProtKB-SubCell"/>
</dbReference>
<evidence type="ECO:0000256" key="4">
    <source>
        <dbReference type="ARBA" id="ARBA00022771"/>
    </source>
</evidence>
<evidence type="ECO:0000256" key="7">
    <source>
        <dbReference type="ARBA" id="ARBA00023069"/>
    </source>
</evidence>
<gene>
    <name evidence="12" type="ORF">NEZAVI_LOCUS12038</name>
</gene>
<evidence type="ECO:0000256" key="10">
    <source>
        <dbReference type="PROSITE-ProRule" id="PRU00134"/>
    </source>
</evidence>
<evidence type="ECO:0000256" key="8">
    <source>
        <dbReference type="ARBA" id="ARBA00023273"/>
    </source>
</evidence>
<dbReference type="Pfam" id="PF13637">
    <property type="entry name" value="Ank_4"/>
    <property type="match status" value="1"/>
</dbReference>
<dbReference type="Pfam" id="PF01753">
    <property type="entry name" value="zf-MYND"/>
    <property type="match status" value="1"/>
</dbReference>
<dbReference type="PROSITE" id="PS50297">
    <property type="entry name" value="ANK_REP_REGION"/>
    <property type="match status" value="2"/>
</dbReference>
<evidence type="ECO:0000313" key="12">
    <source>
        <dbReference type="EMBL" id="CAH1403427.1"/>
    </source>
</evidence>
<reference evidence="12" key="1">
    <citation type="submission" date="2022-01" db="EMBL/GenBank/DDBJ databases">
        <authorList>
            <person name="King R."/>
        </authorList>
    </citation>
    <scope>NUCLEOTIDE SEQUENCE</scope>
</reference>
<evidence type="ECO:0000256" key="6">
    <source>
        <dbReference type="ARBA" id="ARBA00023043"/>
    </source>
</evidence>
<keyword evidence="8" id="KW-0966">Cell projection</keyword>
<name>A0A9P0HKM2_NEZVI</name>
<dbReference type="SUPFAM" id="SSF48403">
    <property type="entry name" value="Ankyrin repeat"/>
    <property type="match status" value="1"/>
</dbReference>
<evidence type="ECO:0000256" key="9">
    <source>
        <dbReference type="PROSITE-ProRule" id="PRU00023"/>
    </source>
</evidence>
<dbReference type="OrthoDB" id="10257049at2759"/>
<protein>
    <recommendedName>
        <fullName evidence="11">MYND-type domain-containing protein</fullName>
    </recommendedName>
</protein>
<keyword evidence="7" id="KW-0969">Cilium</keyword>
<sequence>MAPPVVESLNSDEKAIIDFINKNDLSGLKAHMSQLGIKPTLVDEHGMTPLSHAAYKGYFEICQYLLDQGADPNASHHQHGYSALHFAGLSGNVELCQLLLEAGANMSALNSVGRTAAETAAFVGNYRCVSSINNYLPKSEVDYYSVIHGLETEPKLSPGLAAPLHKFIIQVNVHPVRISLNLQPKLIKHLKQIKNVLELMCSKEMRKGSGSNEIMAFKLHYLSAIIAEIQKYQVPEKQSDAVETFVRKILRSGRGEGYMDLLIREAVREFPYRNSALLIQMVTSLAKKNESPEALSVVTQAINGQHGFLSDVVTCATCAEENPAKKCSKCRQVQYCDRECQRLHWFIHKKECNRNTDDLSNKLDTMKVD</sequence>
<dbReference type="Gene3D" id="6.10.140.2220">
    <property type="match status" value="1"/>
</dbReference>
<evidence type="ECO:0000256" key="5">
    <source>
        <dbReference type="ARBA" id="ARBA00022833"/>
    </source>
</evidence>
<dbReference type="PROSITE" id="PS01360">
    <property type="entry name" value="ZF_MYND_1"/>
    <property type="match status" value="1"/>
</dbReference>
<keyword evidence="4 10" id="KW-0863">Zinc-finger</keyword>
<evidence type="ECO:0000256" key="3">
    <source>
        <dbReference type="ARBA" id="ARBA00022737"/>
    </source>
</evidence>
<accession>A0A9P0HKM2</accession>
<dbReference type="EMBL" id="OV725081">
    <property type="protein sequence ID" value="CAH1403427.1"/>
    <property type="molecule type" value="Genomic_DNA"/>
</dbReference>
<dbReference type="InterPro" id="IPR052452">
    <property type="entry name" value="Ankyrin-MYND_dom_contain_2"/>
</dbReference>
<dbReference type="PANTHER" id="PTHR24150:SF8">
    <property type="entry name" value="ANKYRIN REPEAT AND MYND DOMAIN-CONTAINING PROTEIN 2"/>
    <property type="match status" value="1"/>
</dbReference>
<dbReference type="AlphaFoldDB" id="A0A9P0HKM2"/>
<comment type="subcellular location">
    <subcellularLocation>
        <location evidence="1">Cell projection</location>
        <location evidence="1">Cilium</location>
    </subcellularLocation>
</comment>
<evidence type="ECO:0000313" key="13">
    <source>
        <dbReference type="Proteomes" id="UP001152798"/>
    </source>
</evidence>
<keyword evidence="5" id="KW-0862">Zinc</keyword>
<dbReference type="Proteomes" id="UP001152798">
    <property type="component" value="Chromosome 5"/>
</dbReference>
<feature type="domain" description="MYND-type" evidence="11">
    <location>
        <begin position="315"/>
        <end position="352"/>
    </location>
</feature>
<dbReference type="PROSITE" id="PS50088">
    <property type="entry name" value="ANK_REPEAT"/>
    <property type="match status" value="2"/>
</dbReference>